<protein>
    <submittedName>
        <fullName evidence="1">Uncharacterized protein</fullName>
    </submittedName>
</protein>
<dbReference type="EMBL" id="MFJF01000018">
    <property type="protein sequence ID" value="OGG06237.1"/>
    <property type="molecule type" value="Genomic_DNA"/>
</dbReference>
<evidence type="ECO:0000313" key="2">
    <source>
        <dbReference type="Proteomes" id="UP000177354"/>
    </source>
</evidence>
<dbReference type="AlphaFoldDB" id="A0A1F5Z221"/>
<proteinExistence type="predicted"/>
<organism evidence="1 2">
    <name type="scientific">Candidatus Gottesmanbacteria bacterium RIFCSPHIGHO2_01_FULL_40_15</name>
    <dbReference type="NCBI Taxonomy" id="1798376"/>
    <lineage>
        <taxon>Bacteria</taxon>
        <taxon>Candidatus Gottesmaniibacteriota</taxon>
    </lineage>
</organism>
<name>A0A1F5Z221_9BACT</name>
<accession>A0A1F5Z221</accession>
<gene>
    <name evidence="1" type="ORF">A2777_06565</name>
</gene>
<evidence type="ECO:0000313" key="1">
    <source>
        <dbReference type="EMBL" id="OGG06237.1"/>
    </source>
</evidence>
<comment type="caution">
    <text evidence="1">The sequence shown here is derived from an EMBL/GenBank/DDBJ whole genome shotgun (WGS) entry which is preliminary data.</text>
</comment>
<dbReference type="Proteomes" id="UP000177354">
    <property type="component" value="Unassembled WGS sequence"/>
</dbReference>
<reference evidence="1 2" key="1">
    <citation type="journal article" date="2016" name="Nat. Commun.">
        <title>Thousands of microbial genomes shed light on interconnected biogeochemical processes in an aquifer system.</title>
        <authorList>
            <person name="Anantharaman K."/>
            <person name="Brown C.T."/>
            <person name="Hug L.A."/>
            <person name="Sharon I."/>
            <person name="Castelle C.J."/>
            <person name="Probst A.J."/>
            <person name="Thomas B.C."/>
            <person name="Singh A."/>
            <person name="Wilkins M.J."/>
            <person name="Karaoz U."/>
            <person name="Brodie E.L."/>
            <person name="Williams K.H."/>
            <person name="Hubbard S.S."/>
            <person name="Banfield J.F."/>
        </authorList>
    </citation>
    <scope>NUCLEOTIDE SEQUENCE [LARGE SCALE GENOMIC DNA]</scope>
</reference>
<sequence>MPGIESGISNFDSPKVLITGAGLLPDELARNGSGNPEDVIFREEKIDIFKNEEQLVQLRAELKEKGFVTQKGEAVKTGVNEAATILREINNGRTLRDFISKSGKILAGTALNQRIKSIESGKFDIRKEKEDDALLNKKLSLIWDGRKPEELPGWGQGIRTNQPVPLPEKINQRSAKNRKETVRQIKKKLKRFVNPESKLSYLTGMAAGTLQQFLAKEALKSMPMLTYEDRLMLANTFQAATAIAAVGGNLVIGKLQNKSDLFKRLENKIKIEDIINGYILSRAVVAASRNFGAEHPEIGERILGFVKGIFNGDGGEVTGETGFIKNDIFPLDFPEADAPGSHAISDRHDFIEHNPATAQPEKSHVRPGIAAVAEENFLGKANVPDGGNKGIIFESNPSDQNGEKFDEIVPVAEPEAAENTGNFGEYEEYIVKNGDTLGQIGLEHGWKDPYGHNMTQTIVRNMTELISDENAEAISEVVKNPGMAARIGGKVTRFWETIMAAARYIRPGQKLLIPVGEGK</sequence>